<dbReference type="AlphaFoldDB" id="A0A4V2WA70"/>
<dbReference type="PANTHER" id="PTHR45947:SF3">
    <property type="entry name" value="SULFOQUINOVOSYL TRANSFERASE SQD2"/>
    <property type="match status" value="1"/>
</dbReference>
<evidence type="ECO:0000313" key="3">
    <source>
        <dbReference type="EMBL" id="TCW38180.1"/>
    </source>
</evidence>
<sequence length="397" mass="44096">MNTTAPRPTVLSVAIVTETYPPEINGVAHTMRHLAEGLTARGHRVRVVRPRQRDESGATPIEIVVPGLPIPGYRGLRFGLPVYWRLRRLWRRTRPDLVYIATQGPLGHAALAAARSLGVATVTGFHTQFHQYSQHYGLGMLTRPIVATLRRFHNRSQATLVPTEALRETLTVSGFTNVHVFGRGVDIERFSPRWRDPALRRAWGCETDDLAVLYVGRIAAEKNLELACAAFEAIRTEHPSARFVLVGDGPELAQLRRSAPDYVCTGAKTGQALSAHYASGDLFLFPSETETFGNVVTEAMASGLAVIAYDDAAAHTYIDPWRNGVTVPLGERDDYLRAAREAASDRARLRRMGEAARHDAEGMSWERVLEGLEERLIEVIHRQRRSGDLSCRCGYNT</sequence>
<dbReference type="PANTHER" id="PTHR45947">
    <property type="entry name" value="SULFOQUINOVOSYL TRANSFERASE SQD2"/>
    <property type="match status" value="1"/>
</dbReference>
<dbReference type="CDD" id="cd03814">
    <property type="entry name" value="GT4-like"/>
    <property type="match status" value="1"/>
</dbReference>
<dbReference type="InterPro" id="IPR001296">
    <property type="entry name" value="Glyco_trans_1"/>
</dbReference>
<evidence type="ECO:0000259" key="2">
    <source>
        <dbReference type="Pfam" id="PF13439"/>
    </source>
</evidence>
<dbReference type="EMBL" id="SMDC01000002">
    <property type="protein sequence ID" value="TCW38180.1"/>
    <property type="molecule type" value="Genomic_DNA"/>
</dbReference>
<feature type="domain" description="Glycosyltransferase subfamily 4-like N-terminal" evidence="2">
    <location>
        <begin position="24"/>
        <end position="189"/>
    </location>
</feature>
<evidence type="ECO:0000259" key="1">
    <source>
        <dbReference type="Pfam" id="PF00534"/>
    </source>
</evidence>
<dbReference type="InterPro" id="IPR028098">
    <property type="entry name" value="Glyco_trans_4-like_N"/>
</dbReference>
<reference evidence="3 4" key="1">
    <citation type="submission" date="2019-03" db="EMBL/GenBank/DDBJ databases">
        <title>Genomic Encyclopedia of Type Strains, Phase IV (KMG-IV): sequencing the most valuable type-strain genomes for metagenomic binning, comparative biology and taxonomic classification.</title>
        <authorList>
            <person name="Goeker M."/>
        </authorList>
    </citation>
    <scope>NUCLEOTIDE SEQUENCE [LARGE SCALE GENOMIC DNA]</scope>
    <source>
        <strain evidence="3 4">DSM 203</strain>
    </source>
</reference>
<proteinExistence type="predicted"/>
<name>A0A4V2WA70_MARGR</name>
<dbReference type="GO" id="GO:0016757">
    <property type="term" value="F:glycosyltransferase activity"/>
    <property type="evidence" value="ECO:0007669"/>
    <property type="project" value="InterPro"/>
</dbReference>
<organism evidence="3 4">
    <name type="scientific">Marichromatium gracile</name>
    <name type="common">Chromatium gracile</name>
    <dbReference type="NCBI Taxonomy" id="1048"/>
    <lineage>
        <taxon>Bacteria</taxon>
        <taxon>Pseudomonadati</taxon>
        <taxon>Pseudomonadota</taxon>
        <taxon>Gammaproteobacteria</taxon>
        <taxon>Chromatiales</taxon>
        <taxon>Chromatiaceae</taxon>
        <taxon>Marichromatium</taxon>
    </lineage>
</organism>
<dbReference type="InterPro" id="IPR050194">
    <property type="entry name" value="Glycosyltransferase_grp1"/>
</dbReference>
<dbReference type="Proteomes" id="UP000295247">
    <property type="component" value="Unassembled WGS sequence"/>
</dbReference>
<dbReference type="SUPFAM" id="SSF53756">
    <property type="entry name" value="UDP-Glycosyltransferase/glycogen phosphorylase"/>
    <property type="match status" value="1"/>
</dbReference>
<dbReference type="Pfam" id="PF13439">
    <property type="entry name" value="Glyco_transf_4"/>
    <property type="match status" value="1"/>
</dbReference>
<feature type="domain" description="Glycosyl transferase family 1" evidence="1">
    <location>
        <begin position="199"/>
        <end position="358"/>
    </location>
</feature>
<dbReference type="Gene3D" id="3.40.50.2000">
    <property type="entry name" value="Glycogen Phosphorylase B"/>
    <property type="match status" value="2"/>
</dbReference>
<protein>
    <submittedName>
        <fullName evidence="3">Glycosyltransferase involved in cell wall biosynthesis</fullName>
    </submittedName>
</protein>
<dbReference type="RefSeq" id="WP_132228577.1">
    <property type="nucleotide sequence ID" value="NZ_NRRH01000018.1"/>
</dbReference>
<keyword evidence="3" id="KW-0808">Transferase</keyword>
<evidence type="ECO:0000313" key="4">
    <source>
        <dbReference type="Proteomes" id="UP000295247"/>
    </source>
</evidence>
<accession>A0A4V2WA70</accession>
<dbReference type="Pfam" id="PF00534">
    <property type="entry name" value="Glycos_transf_1"/>
    <property type="match status" value="1"/>
</dbReference>
<gene>
    <name evidence="3" type="ORF">EDC29_10270</name>
</gene>
<comment type="caution">
    <text evidence="3">The sequence shown here is derived from an EMBL/GenBank/DDBJ whole genome shotgun (WGS) entry which is preliminary data.</text>
</comment>